<organism evidence="3 4">
    <name type="scientific">Limnovirga soli</name>
    <dbReference type="NCBI Taxonomy" id="2656915"/>
    <lineage>
        <taxon>Bacteria</taxon>
        <taxon>Pseudomonadati</taxon>
        <taxon>Bacteroidota</taxon>
        <taxon>Chitinophagia</taxon>
        <taxon>Chitinophagales</taxon>
        <taxon>Chitinophagaceae</taxon>
        <taxon>Limnovirga</taxon>
    </lineage>
</organism>
<keyword evidence="2" id="KW-0732">Signal</keyword>
<dbReference type="Gene3D" id="2.40.160.20">
    <property type="match status" value="1"/>
</dbReference>
<feature type="chain" id="PRO_5035302637" evidence="2">
    <location>
        <begin position="22"/>
        <end position="229"/>
    </location>
</feature>
<dbReference type="RefSeq" id="WP_171606617.1">
    <property type="nucleotide sequence ID" value="NZ_WHPF01000003.1"/>
</dbReference>
<protein>
    <submittedName>
        <fullName evidence="3">Outer membrane beta-barrel protein</fullName>
    </submittedName>
</protein>
<keyword evidence="4" id="KW-1185">Reference proteome</keyword>
<evidence type="ECO:0000256" key="2">
    <source>
        <dbReference type="SAM" id="SignalP"/>
    </source>
</evidence>
<name>A0A8J8FE28_9BACT</name>
<reference evidence="3" key="1">
    <citation type="submission" date="2019-10" db="EMBL/GenBank/DDBJ databases">
        <title>Draft genome sequence of Panacibacter sp. KCS-6.</title>
        <authorList>
            <person name="Yim K.J."/>
        </authorList>
    </citation>
    <scope>NUCLEOTIDE SEQUENCE</scope>
    <source>
        <strain evidence="3">KCS-6</strain>
    </source>
</reference>
<gene>
    <name evidence="3" type="ORF">GD597_04385</name>
</gene>
<comment type="caution">
    <text evidence="3">The sequence shown here is derived from an EMBL/GenBank/DDBJ whole genome shotgun (WGS) entry which is preliminary data.</text>
</comment>
<dbReference type="EMBL" id="WHPF01000003">
    <property type="protein sequence ID" value="NNV54689.1"/>
    <property type="molecule type" value="Genomic_DNA"/>
</dbReference>
<dbReference type="InterPro" id="IPR011250">
    <property type="entry name" value="OMP/PagP_B-barrel"/>
</dbReference>
<feature type="region of interest" description="Disordered" evidence="1">
    <location>
        <begin position="35"/>
        <end position="56"/>
    </location>
</feature>
<dbReference type="AlphaFoldDB" id="A0A8J8FE28"/>
<evidence type="ECO:0000313" key="4">
    <source>
        <dbReference type="Proteomes" id="UP000598971"/>
    </source>
</evidence>
<dbReference type="Proteomes" id="UP000598971">
    <property type="component" value="Unassembled WGS sequence"/>
</dbReference>
<accession>A0A8J8FE28</accession>
<evidence type="ECO:0000256" key="1">
    <source>
        <dbReference type="SAM" id="MobiDB-lite"/>
    </source>
</evidence>
<proteinExistence type="predicted"/>
<evidence type="ECO:0000313" key="3">
    <source>
        <dbReference type="EMBL" id="NNV54689.1"/>
    </source>
</evidence>
<dbReference type="SUPFAM" id="SSF56925">
    <property type="entry name" value="OMPA-like"/>
    <property type="match status" value="1"/>
</dbReference>
<sequence length="229" mass="25536">MKKHLLAFLLLFLLIGSAAEAQYYVVRPPRARVRVSPGYRRPPMRQAPAQQKKKQSNFEPTLNFSAGYGYPNLDKDQFADFFNRYQGTVSQTGPINAAIDYRFSKNMSIGIAGTYGKVSVPYYSFQTGSDIPDFTGTLKNYSIMLNILSYIPANNQHFEPYLRTAIGLNIWDQQYLDAGGATAAVASEPSQFAYQVALGTDIQLSKRSAFFVEAGYGKYIVNGGLKLKF</sequence>
<feature type="signal peptide" evidence="2">
    <location>
        <begin position="1"/>
        <end position="21"/>
    </location>
</feature>